<organism evidence="2 3">
    <name type="scientific">Thermosulfurimonas dismutans</name>
    <dbReference type="NCBI Taxonomy" id="999894"/>
    <lineage>
        <taxon>Bacteria</taxon>
        <taxon>Pseudomonadati</taxon>
        <taxon>Thermodesulfobacteriota</taxon>
        <taxon>Thermodesulfobacteria</taxon>
        <taxon>Thermodesulfobacteriales</taxon>
        <taxon>Thermodesulfobacteriaceae</taxon>
        <taxon>Thermosulfurimonas</taxon>
    </lineage>
</organism>
<evidence type="ECO:0000313" key="2">
    <source>
        <dbReference type="EMBL" id="OAQ20807.1"/>
    </source>
</evidence>
<feature type="transmembrane region" description="Helical" evidence="1">
    <location>
        <begin position="916"/>
        <end position="940"/>
    </location>
</feature>
<feature type="transmembrane region" description="Helical" evidence="1">
    <location>
        <begin position="960"/>
        <end position="981"/>
    </location>
</feature>
<gene>
    <name evidence="2" type="ORF">TDIS_1096</name>
</gene>
<accession>A0A179D421</accession>
<dbReference type="SUPFAM" id="SSF82693">
    <property type="entry name" value="Multidrug efflux transporter AcrB pore domain, PN1, PN2, PC1 and PC2 subdomains"/>
    <property type="match status" value="3"/>
</dbReference>
<proteinExistence type="predicted"/>
<dbReference type="STRING" id="999894.TDIS_1096"/>
<evidence type="ECO:0000256" key="1">
    <source>
        <dbReference type="SAM" id="Phobius"/>
    </source>
</evidence>
<dbReference type="Gene3D" id="3.30.70.1440">
    <property type="entry name" value="Multidrug efflux transporter AcrB pore domain"/>
    <property type="match status" value="1"/>
</dbReference>
<feature type="transmembrane region" description="Helical" evidence="1">
    <location>
        <begin position="432"/>
        <end position="452"/>
    </location>
</feature>
<keyword evidence="1" id="KW-0472">Membrane</keyword>
<dbReference type="PANTHER" id="PTHR32063">
    <property type="match status" value="1"/>
</dbReference>
<dbReference type="AlphaFoldDB" id="A0A179D421"/>
<dbReference type="GO" id="GO:0005886">
    <property type="term" value="C:plasma membrane"/>
    <property type="evidence" value="ECO:0007669"/>
    <property type="project" value="TreeGrafter"/>
</dbReference>
<dbReference type="SUPFAM" id="SSF82866">
    <property type="entry name" value="Multidrug efflux transporter AcrB transmembrane domain"/>
    <property type="match status" value="2"/>
</dbReference>
<protein>
    <submittedName>
        <fullName evidence="2">Acriflavin resistance protein</fullName>
    </submittedName>
</protein>
<feature type="transmembrane region" description="Helical" evidence="1">
    <location>
        <begin position="531"/>
        <end position="549"/>
    </location>
</feature>
<dbReference type="Gene3D" id="3.30.2090.10">
    <property type="entry name" value="Multidrug efflux transporter AcrB TolC docking domain, DN and DC subdomains"/>
    <property type="match status" value="2"/>
</dbReference>
<sequence length="1033" mass="115075">MSFLERYFQNPYLITSLLILGVVLGFRSFQKMPLNLFPDANYPKIAVILVWPGASAEDMEDKVARPVEKELATLDLVRKVKSSSRDEVAAVSVEFEYEKSLDSAEVDVSAVLDRIWADLPRGLLPPRIFRISDATTPVCTLAVSPKPGTHLDLAKVRQIADNELREALLRIPEVAQVEVFGGYLPEIRVEIDRDRMARYGLSLSQVISALYAQNLNIPGGLILRNRDQILIKVTGEVLEREKLGDLVVASFEDGEIHLRDIAEIRIFYAERQSLFHGNGRPAIGLNILRPEKGHVTNTLSALRRELPRIKKTFPDLVIEVADTQADLIRTSTSNMVEALRDAILLTVAVIFFFLARGRVTLLAAVSIPFTYFMTFFGMRVLGFELNIVTLTAVIIAVGLLVDDAIVVIENIDRHIRLGKNPREAALSGTNEIWLADFAGTLTTIVVLVPIMFVGGYVEKILRPLAVVLTLALLSSYVISITVIPLLAPKVLRDDTQRNFLERIFYRLSKLLLNPLRNFFTGLFVLAERRRLLFIAGAIGLLVVSLRQMPLVGRDLMPPMDTGIIKVSFETEPNTVLAHTEEIVNQMEKIIRNTPGFIRMATVVGSEPEVISFGAERTPQQGLITAHFVDRFHRKKSIWEIEDELRKAFSRIPGLKYIHVYEFGATPLSSITAPVEVMISGPDIKILDQLAEEVKSRLYQVKGLTTISRNWDMEKREVHLKLDLERLSRYGLSPTSLAEAIRGAFSGAKATVLRVPGEDGYIVTVRLPLEARSSLSDLKTFEIATKKGPVPLNELADFEVVKTLTVFTRENLSPVVNVLGYRTTAAITHLQLQVEEVLSDLLLPPGYRISQEGEIKPMKEAFGRLRGAIIVSLILLYFALVPTFRSFGHPLTIMVAIPLSLIGAVWGLLIVGRHFCMPAFMGLILLSGIVVNNSIILIDFIERARARGSSRREAILSAIRIRTRPIIMTAASTITGMLPIAAERAVGLERLSPLAVVAIGGLFVSTLLTLLYVPLFYTLFEDARTKLTRLGRRR</sequence>
<dbReference type="GO" id="GO:0042910">
    <property type="term" value="F:xenobiotic transmembrane transporter activity"/>
    <property type="evidence" value="ECO:0007669"/>
    <property type="project" value="TreeGrafter"/>
</dbReference>
<dbReference type="PATRIC" id="fig|999894.6.peg.1092"/>
<keyword evidence="1" id="KW-1133">Transmembrane helix</keyword>
<feature type="transmembrane region" description="Helical" evidence="1">
    <location>
        <begin position="12"/>
        <end position="29"/>
    </location>
</feature>
<comment type="caution">
    <text evidence="2">The sequence shown here is derived from an EMBL/GenBank/DDBJ whole genome shotgun (WGS) entry which is preliminary data.</text>
</comment>
<dbReference type="OrthoDB" id="9757876at2"/>
<name>A0A179D421_9BACT</name>
<evidence type="ECO:0000313" key="3">
    <source>
        <dbReference type="Proteomes" id="UP000078390"/>
    </source>
</evidence>
<dbReference type="PANTHER" id="PTHR32063:SF0">
    <property type="entry name" value="SWARMING MOTILITY PROTEIN SWRC"/>
    <property type="match status" value="1"/>
</dbReference>
<dbReference type="Proteomes" id="UP000078390">
    <property type="component" value="Unassembled WGS sequence"/>
</dbReference>
<dbReference type="Gene3D" id="3.30.70.1320">
    <property type="entry name" value="Multidrug efflux transporter AcrB pore domain like"/>
    <property type="match status" value="1"/>
</dbReference>
<dbReference type="Gene3D" id="1.20.1640.10">
    <property type="entry name" value="Multidrug efflux transporter AcrB transmembrane domain"/>
    <property type="match status" value="2"/>
</dbReference>
<feature type="transmembrane region" description="Helical" evidence="1">
    <location>
        <begin position="361"/>
        <end position="381"/>
    </location>
</feature>
<keyword evidence="1" id="KW-0812">Transmembrane</keyword>
<dbReference type="RefSeq" id="WP_068670128.1">
    <property type="nucleotide sequence ID" value="NZ_LWLG01000006.1"/>
</dbReference>
<dbReference type="SUPFAM" id="SSF82714">
    <property type="entry name" value="Multidrug efflux transporter AcrB TolC docking domain, DN and DC subdomains"/>
    <property type="match status" value="2"/>
</dbReference>
<feature type="transmembrane region" description="Helical" evidence="1">
    <location>
        <begin position="464"/>
        <end position="487"/>
    </location>
</feature>
<feature type="transmembrane region" description="Helical" evidence="1">
    <location>
        <begin position="890"/>
        <end position="910"/>
    </location>
</feature>
<dbReference type="Gene3D" id="3.30.70.1430">
    <property type="entry name" value="Multidrug efflux transporter AcrB pore domain"/>
    <property type="match status" value="2"/>
</dbReference>
<feature type="transmembrane region" description="Helical" evidence="1">
    <location>
        <begin position="864"/>
        <end position="883"/>
    </location>
</feature>
<feature type="transmembrane region" description="Helical" evidence="1">
    <location>
        <begin position="338"/>
        <end position="354"/>
    </location>
</feature>
<feature type="transmembrane region" description="Helical" evidence="1">
    <location>
        <begin position="387"/>
        <end position="411"/>
    </location>
</feature>
<keyword evidence="3" id="KW-1185">Reference proteome</keyword>
<dbReference type="PRINTS" id="PR00702">
    <property type="entry name" value="ACRIFLAVINRP"/>
</dbReference>
<reference evidence="2 3" key="1">
    <citation type="submission" date="2016-04" db="EMBL/GenBank/DDBJ databases">
        <title>Genome analysis of Thermosulfurimonas dismutans, the first thermophilic sulfur-disproportionating bacterium of the phylum Thermodesulfobacteria.</title>
        <authorList>
            <person name="Mardanov A.V."/>
            <person name="Beletsky A.V."/>
            <person name="Kadnikov V.V."/>
            <person name="Slobodkin A.I."/>
            <person name="Ravin N.V."/>
        </authorList>
    </citation>
    <scope>NUCLEOTIDE SEQUENCE [LARGE SCALE GENOMIC DNA]</scope>
    <source>
        <strain evidence="2 3">S95</strain>
    </source>
</reference>
<dbReference type="Pfam" id="PF00873">
    <property type="entry name" value="ACR_tran"/>
    <property type="match status" value="1"/>
</dbReference>
<feature type="transmembrane region" description="Helical" evidence="1">
    <location>
        <begin position="993"/>
        <end position="1019"/>
    </location>
</feature>
<dbReference type="EMBL" id="LWLG01000006">
    <property type="protein sequence ID" value="OAQ20807.1"/>
    <property type="molecule type" value="Genomic_DNA"/>
</dbReference>
<dbReference type="InterPro" id="IPR001036">
    <property type="entry name" value="Acrflvin-R"/>
</dbReference>
<dbReference type="InterPro" id="IPR027463">
    <property type="entry name" value="AcrB_DN_DC_subdom"/>
</dbReference>